<gene>
    <name evidence="1" type="ORF">E2C01_037028</name>
</gene>
<dbReference type="EMBL" id="VSRR010005805">
    <property type="protein sequence ID" value="MPC43383.1"/>
    <property type="molecule type" value="Genomic_DNA"/>
</dbReference>
<dbReference type="Proteomes" id="UP000324222">
    <property type="component" value="Unassembled WGS sequence"/>
</dbReference>
<evidence type="ECO:0000313" key="2">
    <source>
        <dbReference type="Proteomes" id="UP000324222"/>
    </source>
</evidence>
<reference evidence="1 2" key="1">
    <citation type="submission" date="2019-05" db="EMBL/GenBank/DDBJ databases">
        <title>Another draft genome of Portunus trituberculatus and its Hox gene families provides insights of decapod evolution.</title>
        <authorList>
            <person name="Jeong J.-H."/>
            <person name="Song I."/>
            <person name="Kim S."/>
            <person name="Choi T."/>
            <person name="Kim D."/>
            <person name="Ryu S."/>
            <person name="Kim W."/>
        </authorList>
    </citation>
    <scope>NUCLEOTIDE SEQUENCE [LARGE SCALE GENOMIC DNA]</scope>
    <source>
        <tissue evidence="1">Muscle</tissue>
    </source>
</reference>
<name>A0A5B7FE81_PORTR</name>
<dbReference type="AlphaFoldDB" id="A0A5B7FE81"/>
<evidence type="ECO:0000313" key="1">
    <source>
        <dbReference type="EMBL" id="MPC43383.1"/>
    </source>
</evidence>
<proteinExistence type="predicted"/>
<accession>A0A5B7FE81</accession>
<organism evidence="1 2">
    <name type="scientific">Portunus trituberculatus</name>
    <name type="common">Swimming crab</name>
    <name type="synonym">Neptunus trituberculatus</name>
    <dbReference type="NCBI Taxonomy" id="210409"/>
    <lineage>
        <taxon>Eukaryota</taxon>
        <taxon>Metazoa</taxon>
        <taxon>Ecdysozoa</taxon>
        <taxon>Arthropoda</taxon>
        <taxon>Crustacea</taxon>
        <taxon>Multicrustacea</taxon>
        <taxon>Malacostraca</taxon>
        <taxon>Eumalacostraca</taxon>
        <taxon>Eucarida</taxon>
        <taxon>Decapoda</taxon>
        <taxon>Pleocyemata</taxon>
        <taxon>Brachyura</taxon>
        <taxon>Eubrachyura</taxon>
        <taxon>Portunoidea</taxon>
        <taxon>Portunidae</taxon>
        <taxon>Portuninae</taxon>
        <taxon>Portunus</taxon>
    </lineage>
</organism>
<comment type="caution">
    <text evidence="1">The sequence shown here is derived from an EMBL/GenBank/DDBJ whole genome shotgun (WGS) entry which is preliminary data.</text>
</comment>
<keyword evidence="2" id="KW-1185">Reference proteome</keyword>
<protein>
    <submittedName>
        <fullName evidence="1">Uncharacterized protein</fullName>
    </submittedName>
</protein>
<sequence length="61" mass="7277">MEADFRIFPLLMLVTRKSTMFGDLKRWSESHGKVSTMWDMGNEMVTLERVKYASERNEMMQ</sequence>